<keyword evidence="3" id="KW-0808">Transferase</keyword>
<organism evidence="10 11">
    <name type="scientific">Candidatus Desulfovibrio kirbyi</name>
    <dbReference type="NCBI Taxonomy" id="2696086"/>
    <lineage>
        <taxon>Bacteria</taxon>
        <taxon>Pseudomonadati</taxon>
        <taxon>Thermodesulfobacteriota</taxon>
        <taxon>Desulfovibrionia</taxon>
        <taxon>Desulfovibrionales</taxon>
        <taxon>Desulfovibrionaceae</taxon>
        <taxon>Desulfovibrio</taxon>
    </lineage>
</organism>
<keyword evidence="6" id="KW-0862">Zinc</keyword>
<dbReference type="PANTHER" id="PTHR30616:SF2">
    <property type="entry name" value="PURINE NUCLEOSIDE PHOSPHORYLASE LACC1"/>
    <property type="match status" value="1"/>
</dbReference>
<comment type="catalytic activity">
    <reaction evidence="1">
        <text>inosine + phosphate = alpha-D-ribose 1-phosphate + hypoxanthine</text>
        <dbReference type="Rhea" id="RHEA:27646"/>
        <dbReference type="ChEBI" id="CHEBI:17368"/>
        <dbReference type="ChEBI" id="CHEBI:17596"/>
        <dbReference type="ChEBI" id="CHEBI:43474"/>
        <dbReference type="ChEBI" id="CHEBI:57720"/>
        <dbReference type="EC" id="2.4.2.1"/>
    </reaction>
    <physiologicalReaction direction="left-to-right" evidence="1">
        <dbReference type="Rhea" id="RHEA:27647"/>
    </physiologicalReaction>
</comment>
<evidence type="ECO:0000256" key="8">
    <source>
        <dbReference type="ARBA" id="ARBA00048968"/>
    </source>
</evidence>
<dbReference type="AlphaFoldDB" id="A0A6L2R5G2"/>
<keyword evidence="5" id="KW-0378">Hydrolase</keyword>
<evidence type="ECO:0000256" key="7">
    <source>
        <dbReference type="ARBA" id="ARBA00047989"/>
    </source>
</evidence>
<dbReference type="SUPFAM" id="SSF64438">
    <property type="entry name" value="CNF1/YfiH-like putative cysteine hydrolases"/>
    <property type="match status" value="1"/>
</dbReference>
<name>A0A6L2R5G2_9BACT</name>
<evidence type="ECO:0000256" key="2">
    <source>
        <dbReference type="ARBA" id="ARBA00007353"/>
    </source>
</evidence>
<evidence type="ECO:0000256" key="6">
    <source>
        <dbReference type="ARBA" id="ARBA00022833"/>
    </source>
</evidence>
<reference evidence="10 11" key="1">
    <citation type="journal article" date="2020" name="ISME J.">
        <title>Parallel Reductive Genome Evolution in Desulfovibrio Ectosymbionts Independently Acquired by Trichonympha Protists in the Termite Gut.</title>
        <authorList>
            <person name="Takeuchi M."/>
            <person name="Kuwahara H."/>
            <person name="Murakami T."/>
            <person name="Takahashi K."/>
            <person name="Kajitani R."/>
            <person name="Toyoda A."/>
            <person name="Itoh T."/>
            <person name="Ohkuma M."/>
            <person name="Hongoh Y."/>
        </authorList>
    </citation>
    <scope>NUCLEOTIDE SEQUENCE [LARGE SCALE GENOMIC DNA]</scope>
    <source>
        <strain evidence="10">ZnDsv-02</strain>
    </source>
</reference>
<dbReference type="InterPro" id="IPR003730">
    <property type="entry name" value="Cu_polyphenol_OxRdtase"/>
</dbReference>
<dbReference type="GO" id="GO:0017061">
    <property type="term" value="F:S-methyl-5-thioadenosine phosphorylase activity"/>
    <property type="evidence" value="ECO:0007669"/>
    <property type="project" value="UniProtKB-EC"/>
</dbReference>
<evidence type="ECO:0000256" key="3">
    <source>
        <dbReference type="ARBA" id="ARBA00022679"/>
    </source>
</evidence>
<evidence type="ECO:0000313" key="10">
    <source>
        <dbReference type="EMBL" id="GFH62674.1"/>
    </source>
</evidence>
<dbReference type="EMBL" id="BLLL01000003">
    <property type="protein sequence ID" value="GFH62674.1"/>
    <property type="molecule type" value="Genomic_DNA"/>
</dbReference>
<comment type="similarity">
    <text evidence="2">Belongs to the purine nucleoside phosphorylase YfiH/LACC1 family.</text>
</comment>
<comment type="catalytic activity">
    <reaction evidence="8">
        <text>adenosine + phosphate = alpha-D-ribose 1-phosphate + adenine</text>
        <dbReference type="Rhea" id="RHEA:27642"/>
        <dbReference type="ChEBI" id="CHEBI:16335"/>
        <dbReference type="ChEBI" id="CHEBI:16708"/>
        <dbReference type="ChEBI" id="CHEBI:43474"/>
        <dbReference type="ChEBI" id="CHEBI:57720"/>
        <dbReference type="EC" id="2.4.2.1"/>
    </reaction>
    <physiologicalReaction direction="left-to-right" evidence="8">
        <dbReference type="Rhea" id="RHEA:27643"/>
    </physiologicalReaction>
</comment>
<dbReference type="Gene3D" id="3.60.140.10">
    <property type="entry name" value="CNF1/YfiH-like putative cysteine hydrolases"/>
    <property type="match status" value="1"/>
</dbReference>
<dbReference type="PANTHER" id="PTHR30616">
    <property type="entry name" value="UNCHARACTERIZED PROTEIN YFIH"/>
    <property type="match status" value="1"/>
</dbReference>
<proteinExistence type="inferred from homology"/>
<comment type="catalytic activity">
    <reaction evidence="7">
        <text>adenosine + H2O + H(+) = inosine + NH4(+)</text>
        <dbReference type="Rhea" id="RHEA:24408"/>
        <dbReference type="ChEBI" id="CHEBI:15377"/>
        <dbReference type="ChEBI" id="CHEBI:15378"/>
        <dbReference type="ChEBI" id="CHEBI:16335"/>
        <dbReference type="ChEBI" id="CHEBI:17596"/>
        <dbReference type="ChEBI" id="CHEBI:28938"/>
        <dbReference type="EC" id="3.5.4.4"/>
    </reaction>
    <physiologicalReaction direction="left-to-right" evidence="7">
        <dbReference type="Rhea" id="RHEA:24409"/>
    </physiologicalReaction>
</comment>
<dbReference type="GO" id="GO:0005507">
    <property type="term" value="F:copper ion binding"/>
    <property type="evidence" value="ECO:0007669"/>
    <property type="project" value="TreeGrafter"/>
</dbReference>
<evidence type="ECO:0000256" key="5">
    <source>
        <dbReference type="ARBA" id="ARBA00022801"/>
    </source>
</evidence>
<evidence type="ECO:0000256" key="1">
    <source>
        <dbReference type="ARBA" id="ARBA00000553"/>
    </source>
</evidence>
<evidence type="ECO:0000256" key="9">
    <source>
        <dbReference type="ARBA" id="ARBA00049893"/>
    </source>
</evidence>
<sequence>MDIIPFVFPGLPNVRCVFSTRGSGGGFGDGNISFAVGDNPDRVAAARSLLLQHLACEHFAELNQVHGDILIFEPDAVACDAQPRADGDGMATSAAGLALVIRTADCQPLLLAHNSCKYVAALHVGWRGNRCNFPASGVRRFCERYALSPKDVLAVRGPSLGPAMAEFVNFEQEWGTVFAPWFDPASRTMDLWSLTRDQLVTAGLRPRHIYGLDLCTASGNEQFFSYRREKTCGRQAGLVWIAG</sequence>
<evidence type="ECO:0000313" key="11">
    <source>
        <dbReference type="Proteomes" id="UP000505077"/>
    </source>
</evidence>
<dbReference type="CDD" id="cd16833">
    <property type="entry name" value="YfiH"/>
    <property type="match status" value="1"/>
</dbReference>
<accession>A0A6L2R5G2</accession>
<comment type="caution">
    <text evidence="10">The sequence shown here is derived from an EMBL/GenBank/DDBJ whole genome shotgun (WGS) entry which is preliminary data.</text>
</comment>
<gene>
    <name evidence="10" type="ORF">ZNDK_0445</name>
</gene>
<comment type="catalytic activity">
    <reaction evidence="9">
        <text>S-methyl-5'-thioadenosine + phosphate = 5-(methylsulfanyl)-alpha-D-ribose 1-phosphate + adenine</text>
        <dbReference type="Rhea" id="RHEA:11852"/>
        <dbReference type="ChEBI" id="CHEBI:16708"/>
        <dbReference type="ChEBI" id="CHEBI:17509"/>
        <dbReference type="ChEBI" id="CHEBI:43474"/>
        <dbReference type="ChEBI" id="CHEBI:58533"/>
        <dbReference type="EC" id="2.4.2.28"/>
    </reaction>
    <physiologicalReaction direction="left-to-right" evidence="9">
        <dbReference type="Rhea" id="RHEA:11853"/>
    </physiologicalReaction>
</comment>
<evidence type="ECO:0008006" key="12">
    <source>
        <dbReference type="Google" id="ProtNLM"/>
    </source>
</evidence>
<keyword evidence="4" id="KW-0479">Metal-binding</keyword>
<dbReference type="GO" id="GO:0016787">
    <property type="term" value="F:hydrolase activity"/>
    <property type="evidence" value="ECO:0007669"/>
    <property type="project" value="UniProtKB-KW"/>
</dbReference>
<dbReference type="InterPro" id="IPR011324">
    <property type="entry name" value="Cytotoxic_necrot_fac-like_cat"/>
</dbReference>
<dbReference type="Pfam" id="PF02578">
    <property type="entry name" value="Cu-oxidase_4"/>
    <property type="match status" value="1"/>
</dbReference>
<evidence type="ECO:0000256" key="4">
    <source>
        <dbReference type="ARBA" id="ARBA00022723"/>
    </source>
</evidence>
<protein>
    <recommendedName>
        <fullName evidence="12">Laccase domain-containing protein</fullName>
    </recommendedName>
</protein>
<dbReference type="Proteomes" id="UP000505077">
    <property type="component" value="Unassembled WGS sequence"/>
</dbReference>
<dbReference type="InterPro" id="IPR038371">
    <property type="entry name" value="Cu_polyphenol_OxRdtase_sf"/>
</dbReference>